<accession>A0A1Y1CF82</accession>
<sequence>MRISKPSTKGESSYEIFQNIALRNQASEKLEDGQEVKVLDASGDPAIKSGWAIYKFSKESNLFDLLEKQEQPIIPAPTVINTDEFTIFKTENDKLVVPEVMIGTRVDMRILEDFDFSLTYDGKDMQLVPFGGVRTIPIMYGGIKRFLTISNQRLSFAFFDNRGKGKRVNWVVNANVSDTNLPVTTNVLGFIDSGETVPVKPNSSDVQLQIMQVSVLVPVDGSAPKPESFVIHKYWKKALAPAEERIKPTASEAVGIDNYTIEKNGEVLTVPASLNPIRHNYTIRKNFQLDLNFDDKNFIRVTPRGADENGFLQIPIEISSTGAIYALQLGTVDLPVSAFTGSPEMVHFGIMAKVESDQAPKVACEYIVEADGSPIKLQPKQTDLQICIAQVRAKLPVNTDGWREEFVTMWRYWETALLETFGETPVDGYGAEYIENNGLKQITSIGAMTPNYYNLRYLQDFDFDFKISYNKTNNDLNFVGIPIGGDRTIKITRAIGDGNADGTVLPKETLFGSIKTFSGTRNNPEKGKYLYLHLRTNMNTIEAIQNVDILISTIPQIKPQNNYMVTYGVFKIYIPTDEEQFDYGKVFIYKYWKNALVSFDELMQDYKERNP</sequence>
<dbReference type="OrthoDB" id="9765151at2"/>
<organism evidence="1 2">
    <name type="scientific">Labilibaculum antarcticum</name>
    <dbReference type="NCBI Taxonomy" id="1717717"/>
    <lineage>
        <taxon>Bacteria</taxon>
        <taxon>Pseudomonadati</taxon>
        <taxon>Bacteroidota</taxon>
        <taxon>Bacteroidia</taxon>
        <taxon>Marinilabiliales</taxon>
        <taxon>Marinifilaceae</taxon>
        <taxon>Labilibaculum</taxon>
    </lineage>
</organism>
<reference evidence="1 2" key="1">
    <citation type="journal article" date="2018" name="Mar. Genomics">
        <title>Complete genome sequence of Marinifilaceae bacterium strain SPP2, isolated from the Antarctic marine sediment.</title>
        <authorList>
            <person name="Watanabe M."/>
            <person name="Kojima H."/>
            <person name="Fukui M."/>
        </authorList>
    </citation>
    <scope>NUCLEOTIDE SEQUENCE [LARGE SCALE GENOMIC DNA]</scope>
    <source>
        <strain evidence="1 2">SPP2</strain>
    </source>
</reference>
<reference evidence="2" key="2">
    <citation type="journal article" date="2020" name="Antonie Van Leeuwenhoek">
        <title>Labilibaculum antarcticum sp. nov., a novel facultative anaerobic, psychrotorelant bacterium isolated from marine sediment of Antarctica.</title>
        <authorList>
            <person name="Watanabe M."/>
            <person name="Kojima H."/>
            <person name="Fukui M."/>
        </authorList>
    </citation>
    <scope>NUCLEOTIDE SEQUENCE [LARGE SCALE GENOMIC DNA]</scope>
    <source>
        <strain evidence="2">SPP2</strain>
    </source>
</reference>
<protein>
    <submittedName>
        <fullName evidence="1">Uncharacterized protein</fullName>
    </submittedName>
</protein>
<dbReference type="KEGG" id="mbas:ALGA_0647"/>
<proteinExistence type="predicted"/>
<evidence type="ECO:0000313" key="2">
    <source>
        <dbReference type="Proteomes" id="UP000218267"/>
    </source>
</evidence>
<dbReference type="Proteomes" id="UP000218267">
    <property type="component" value="Chromosome"/>
</dbReference>
<keyword evidence="2" id="KW-1185">Reference proteome</keyword>
<dbReference type="EMBL" id="AP018042">
    <property type="protein sequence ID" value="BAX79036.1"/>
    <property type="molecule type" value="Genomic_DNA"/>
</dbReference>
<name>A0A1Y1CF82_9BACT</name>
<dbReference type="AlphaFoldDB" id="A0A1Y1CF82"/>
<evidence type="ECO:0000313" key="1">
    <source>
        <dbReference type="EMBL" id="BAX79036.1"/>
    </source>
</evidence>
<gene>
    <name evidence="1" type="ORF">ALGA_0647</name>
</gene>
<dbReference type="RefSeq" id="WP_096427956.1">
    <property type="nucleotide sequence ID" value="NZ_AP018042.1"/>
</dbReference>